<dbReference type="EMBL" id="BAAAIZ010000010">
    <property type="protein sequence ID" value="GAA1417450.1"/>
    <property type="molecule type" value="Genomic_DNA"/>
</dbReference>
<dbReference type="RefSeq" id="WP_344010529.1">
    <property type="nucleotide sequence ID" value="NZ_BAAAIZ010000010.1"/>
</dbReference>
<sequence length="165" mass="17871">MPQPLEREAAMPCMTAKRSLLIVPRLHARGAGRPGYDMHLARQIRSAALARRAVRTVLMCWGLPGALVSDAELIACELVTNAILHADPARRTRPGHCRLTLERPARHAVRIEVSDDSPALPAKREPGGDEPGGRGLVLVEALAADWGVTLRPPGKVVWALLQVQP</sequence>
<reference evidence="4" key="1">
    <citation type="journal article" date="2019" name="Int. J. Syst. Evol. Microbiol.">
        <title>The Global Catalogue of Microorganisms (GCM) 10K type strain sequencing project: providing services to taxonomists for standard genome sequencing and annotation.</title>
        <authorList>
            <consortium name="The Broad Institute Genomics Platform"/>
            <consortium name="The Broad Institute Genome Sequencing Center for Infectious Disease"/>
            <person name="Wu L."/>
            <person name="Ma J."/>
        </authorList>
    </citation>
    <scope>NUCLEOTIDE SEQUENCE [LARGE SCALE GENOMIC DNA]</scope>
    <source>
        <strain evidence="4">JCM 11756</strain>
    </source>
</reference>
<proteinExistence type="predicted"/>
<dbReference type="InterPro" id="IPR050267">
    <property type="entry name" value="Anti-sigma-factor_SerPK"/>
</dbReference>
<dbReference type="Gene3D" id="3.30.565.10">
    <property type="entry name" value="Histidine kinase-like ATPase, C-terminal domain"/>
    <property type="match status" value="1"/>
</dbReference>
<evidence type="ECO:0000259" key="2">
    <source>
        <dbReference type="Pfam" id="PF13581"/>
    </source>
</evidence>
<dbReference type="PANTHER" id="PTHR35526">
    <property type="entry name" value="ANTI-SIGMA-F FACTOR RSBW-RELATED"/>
    <property type="match status" value="1"/>
</dbReference>
<dbReference type="Proteomes" id="UP001500973">
    <property type="component" value="Unassembled WGS sequence"/>
</dbReference>
<dbReference type="SUPFAM" id="SSF55874">
    <property type="entry name" value="ATPase domain of HSP90 chaperone/DNA topoisomerase II/histidine kinase"/>
    <property type="match status" value="1"/>
</dbReference>
<keyword evidence="4" id="KW-1185">Reference proteome</keyword>
<dbReference type="InterPro" id="IPR036890">
    <property type="entry name" value="HATPase_C_sf"/>
</dbReference>
<protein>
    <recommendedName>
        <fullName evidence="2">Histidine kinase/HSP90-like ATPase domain-containing protein</fullName>
    </recommendedName>
</protein>
<keyword evidence="1" id="KW-0723">Serine/threonine-protein kinase</keyword>
<dbReference type="Pfam" id="PF13581">
    <property type="entry name" value="HATPase_c_2"/>
    <property type="match status" value="1"/>
</dbReference>
<organism evidence="3 4">
    <name type="scientific">Streptomyces thermospinosisporus</name>
    <dbReference type="NCBI Taxonomy" id="161482"/>
    <lineage>
        <taxon>Bacteria</taxon>
        <taxon>Bacillati</taxon>
        <taxon>Actinomycetota</taxon>
        <taxon>Actinomycetes</taxon>
        <taxon>Kitasatosporales</taxon>
        <taxon>Streptomycetaceae</taxon>
        <taxon>Streptomyces</taxon>
    </lineage>
</organism>
<evidence type="ECO:0000256" key="1">
    <source>
        <dbReference type="ARBA" id="ARBA00022527"/>
    </source>
</evidence>
<dbReference type="PANTHER" id="PTHR35526:SF3">
    <property type="entry name" value="ANTI-SIGMA-F FACTOR RSBW"/>
    <property type="match status" value="1"/>
</dbReference>
<name>A0ABP4JBB7_9ACTN</name>
<accession>A0ABP4JBB7</accession>
<dbReference type="CDD" id="cd16936">
    <property type="entry name" value="HATPase_RsbW-like"/>
    <property type="match status" value="1"/>
</dbReference>
<evidence type="ECO:0000313" key="4">
    <source>
        <dbReference type="Proteomes" id="UP001500973"/>
    </source>
</evidence>
<feature type="domain" description="Histidine kinase/HSP90-like ATPase" evidence="2">
    <location>
        <begin position="45"/>
        <end position="159"/>
    </location>
</feature>
<keyword evidence="1" id="KW-0808">Transferase</keyword>
<keyword evidence="1" id="KW-0418">Kinase</keyword>
<evidence type="ECO:0000313" key="3">
    <source>
        <dbReference type="EMBL" id="GAA1417450.1"/>
    </source>
</evidence>
<dbReference type="InterPro" id="IPR003594">
    <property type="entry name" value="HATPase_dom"/>
</dbReference>
<gene>
    <name evidence="3" type="ORF">GCM10009601_11500</name>
</gene>
<comment type="caution">
    <text evidence="3">The sequence shown here is derived from an EMBL/GenBank/DDBJ whole genome shotgun (WGS) entry which is preliminary data.</text>
</comment>